<dbReference type="GO" id="GO:1990904">
    <property type="term" value="C:ribonucleoprotein complex"/>
    <property type="evidence" value="ECO:0007669"/>
    <property type="project" value="UniProtKB-KW"/>
</dbReference>
<protein>
    <recommendedName>
        <fullName evidence="7">Ribosomal protein S15</fullName>
    </recommendedName>
</protein>
<organism evidence="5 6">
    <name type="scientific">Cryoendolithus antarcticus</name>
    <dbReference type="NCBI Taxonomy" id="1507870"/>
    <lineage>
        <taxon>Eukaryota</taxon>
        <taxon>Fungi</taxon>
        <taxon>Dikarya</taxon>
        <taxon>Ascomycota</taxon>
        <taxon>Pezizomycotina</taxon>
        <taxon>Dothideomycetes</taxon>
        <taxon>Dothideomycetidae</taxon>
        <taxon>Cladosporiales</taxon>
        <taxon>Cladosporiaceae</taxon>
        <taxon>Cryoendolithus</taxon>
    </lineage>
</organism>
<dbReference type="SUPFAM" id="SSF47060">
    <property type="entry name" value="S15/NS1 RNA-binding domain"/>
    <property type="match status" value="1"/>
</dbReference>
<dbReference type="Proteomes" id="UP000192596">
    <property type="component" value="Unassembled WGS sequence"/>
</dbReference>
<feature type="region of interest" description="Disordered" evidence="4">
    <location>
        <begin position="226"/>
        <end position="258"/>
    </location>
</feature>
<proteinExistence type="inferred from homology"/>
<dbReference type="GO" id="GO:0005840">
    <property type="term" value="C:ribosome"/>
    <property type="evidence" value="ECO:0007669"/>
    <property type="project" value="UniProtKB-KW"/>
</dbReference>
<evidence type="ECO:0000256" key="2">
    <source>
        <dbReference type="ARBA" id="ARBA00022980"/>
    </source>
</evidence>
<dbReference type="CDD" id="cd00353">
    <property type="entry name" value="Ribosomal_S15p_S13e"/>
    <property type="match status" value="1"/>
</dbReference>
<evidence type="ECO:0008006" key="7">
    <source>
        <dbReference type="Google" id="ProtNLM"/>
    </source>
</evidence>
<gene>
    <name evidence="5" type="ORF">B0A48_08566</name>
</gene>
<evidence type="ECO:0000313" key="6">
    <source>
        <dbReference type="Proteomes" id="UP000192596"/>
    </source>
</evidence>
<evidence type="ECO:0000256" key="4">
    <source>
        <dbReference type="SAM" id="MobiDB-lite"/>
    </source>
</evidence>
<evidence type="ECO:0000313" key="5">
    <source>
        <dbReference type="EMBL" id="OQO06778.1"/>
    </source>
</evidence>
<evidence type="ECO:0000256" key="1">
    <source>
        <dbReference type="ARBA" id="ARBA00008434"/>
    </source>
</evidence>
<name>A0A1V8T6B8_9PEZI</name>
<feature type="compositionally biased region" description="Pro residues" evidence="4">
    <location>
        <begin position="233"/>
        <end position="244"/>
    </location>
</feature>
<feature type="compositionally biased region" description="Basic and acidic residues" evidence="4">
    <location>
        <begin position="173"/>
        <end position="191"/>
    </location>
</feature>
<dbReference type="STRING" id="1507870.A0A1V8T6B8"/>
<dbReference type="AlphaFoldDB" id="A0A1V8T6B8"/>
<dbReference type="Pfam" id="PF00312">
    <property type="entry name" value="Ribosomal_S15"/>
    <property type="match status" value="1"/>
</dbReference>
<dbReference type="PANTHER" id="PTHR23321:SF26">
    <property type="entry name" value="SMALL RIBOSOMAL SUBUNIT PROTEIN US15M"/>
    <property type="match status" value="1"/>
</dbReference>
<dbReference type="GO" id="GO:0003735">
    <property type="term" value="F:structural constituent of ribosome"/>
    <property type="evidence" value="ECO:0007669"/>
    <property type="project" value="InterPro"/>
</dbReference>
<dbReference type="InterPro" id="IPR000589">
    <property type="entry name" value="Ribosomal_uS15"/>
</dbReference>
<reference evidence="6" key="1">
    <citation type="submission" date="2017-03" db="EMBL/GenBank/DDBJ databases">
        <title>Genomes of endolithic fungi from Antarctica.</title>
        <authorList>
            <person name="Coleine C."/>
            <person name="Masonjones S."/>
            <person name="Stajich J.E."/>
        </authorList>
    </citation>
    <scope>NUCLEOTIDE SEQUENCE [LARGE SCALE GENOMIC DNA]</scope>
    <source>
        <strain evidence="6">CCFEE 5527</strain>
    </source>
</reference>
<dbReference type="PANTHER" id="PTHR23321">
    <property type="entry name" value="RIBOSOMAL PROTEIN S15, BACTERIAL AND ORGANELLAR"/>
    <property type="match status" value="1"/>
</dbReference>
<keyword evidence="3" id="KW-0687">Ribonucleoprotein</keyword>
<dbReference type="EMBL" id="NAJO01000016">
    <property type="protein sequence ID" value="OQO06778.1"/>
    <property type="molecule type" value="Genomic_DNA"/>
</dbReference>
<keyword evidence="6" id="KW-1185">Reference proteome</keyword>
<dbReference type="InParanoid" id="A0A1V8T6B8"/>
<dbReference type="GO" id="GO:0005737">
    <property type="term" value="C:cytoplasm"/>
    <property type="evidence" value="ECO:0007669"/>
    <property type="project" value="UniProtKB-ARBA"/>
</dbReference>
<dbReference type="GO" id="GO:0006412">
    <property type="term" value="P:translation"/>
    <property type="evidence" value="ECO:0007669"/>
    <property type="project" value="InterPro"/>
</dbReference>
<dbReference type="OrthoDB" id="441444at2759"/>
<dbReference type="Gene3D" id="1.10.287.10">
    <property type="entry name" value="S15/NS1, RNA-binding"/>
    <property type="match status" value="1"/>
</dbReference>
<dbReference type="SMART" id="SM01387">
    <property type="entry name" value="Ribosomal_S15"/>
    <property type="match status" value="1"/>
</dbReference>
<feature type="region of interest" description="Disordered" evidence="4">
    <location>
        <begin position="164"/>
        <end position="191"/>
    </location>
</feature>
<comment type="caution">
    <text evidence="5">The sequence shown here is derived from an EMBL/GenBank/DDBJ whole genome shotgun (WGS) entry which is preliminary data.</text>
</comment>
<dbReference type="InterPro" id="IPR005290">
    <property type="entry name" value="Ribosomal_uS15_bac-type"/>
</dbReference>
<sequence length="345" mass="37990">MPPRIPLFQCLRAPAGQQTSVTSAHHLLPGQTTSSWSPSRSIANVYARDASTAAQRRKHRDPYAIAQAKAKKAANLSRQAVLKQERAGSLGDPIRGVETPFLQSFDTAALPANSAASSSPVRDGAAAGQPQARPLNFYLDSRELDKGVKHSSWLLSRVESESKAVESTFEDYDTGRSSKEDEGKRTQEERATAAEALQRIASLEIGSSKDRLRVNKQRCIETFGRHSTDSILPPKPPGAHPAPPMEKKERAGPDTGSSEVQVAILTAKIRTLAEFVATRGRTDRVNQRNLRLLVHRRQKLLQYVRRKERGGPRWQNLIETLGLTEGTWRGEITLGRPDMIPVVAT</sequence>
<accession>A0A1V8T6B8</accession>
<comment type="similarity">
    <text evidence="1">Belongs to the universal ribosomal protein uS15 family.</text>
</comment>
<evidence type="ECO:0000256" key="3">
    <source>
        <dbReference type="ARBA" id="ARBA00023274"/>
    </source>
</evidence>
<dbReference type="InterPro" id="IPR009068">
    <property type="entry name" value="uS15_NS1_RNA-bd_sf"/>
</dbReference>
<keyword evidence="2" id="KW-0689">Ribosomal protein</keyword>